<accession>A0A6G0VUG6</accession>
<dbReference type="EMBL" id="VUJU01011713">
    <property type="protein sequence ID" value="KAF0710244.1"/>
    <property type="molecule type" value="Genomic_DNA"/>
</dbReference>
<keyword evidence="2" id="KW-1185">Reference proteome</keyword>
<dbReference type="AlphaFoldDB" id="A0A6G0VUG6"/>
<reference evidence="1 2" key="1">
    <citation type="submission" date="2019-08" db="EMBL/GenBank/DDBJ databases">
        <title>Whole genome of Aphis craccivora.</title>
        <authorList>
            <person name="Voronova N.V."/>
            <person name="Shulinski R.S."/>
            <person name="Bandarenka Y.V."/>
            <person name="Zhorov D.G."/>
            <person name="Warner D."/>
        </authorList>
    </citation>
    <scope>NUCLEOTIDE SEQUENCE [LARGE SCALE GENOMIC DNA]</scope>
    <source>
        <strain evidence="1">180601</strain>
        <tissue evidence="1">Whole Body</tissue>
    </source>
</reference>
<name>A0A6G0VUG6_APHCR</name>
<sequence>MSNNCSQICTPDILAAFMNFLENGEFDVMLSSTLRRCYYQMLLSQELNTTNDTNDSVICNHVGGEDTEANDEICVRVLDKFVWGDEYAQDEKQMLYSIYL</sequence>
<organism evidence="1 2">
    <name type="scientific">Aphis craccivora</name>
    <name type="common">Cowpea aphid</name>
    <dbReference type="NCBI Taxonomy" id="307492"/>
    <lineage>
        <taxon>Eukaryota</taxon>
        <taxon>Metazoa</taxon>
        <taxon>Ecdysozoa</taxon>
        <taxon>Arthropoda</taxon>
        <taxon>Hexapoda</taxon>
        <taxon>Insecta</taxon>
        <taxon>Pterygota</taxon>
        <taxon>Neoptera</taxon>
        <taxon>Paraneoptera</taxon>
        <taxon>Hemiptera</taxon>
        <taxon>Sternorrhyncha</taxon>
        <taxon>Aphidomorpha</taxon>
        <taxon>Aphidoidea</taxon>
        <taxon>Aphididae</taxon>
        <taxon>Aphidini</taxon>
        <taxon>Aphis</taxon>
        <taxon>Aphis</taxon>
    </lineage>
</organism>
<evidence type="ECO:0000313" key="2">
    <source>
        <dbReference type="Proteomes" id="UP000478052"/>
    </source>
</evidence>
<comment type="caution">
    <text evidence="1">The sequence shown here is derived from an EMBL/GenBank/DDBJ whole genome shotgun (WGS) entry which is preliminary data.</text>
</comment>
<protein>
    <submittedName>
        <fullName evidence="1">Uncharacterized protein</fullName>
    </submittedName>
</protein>
<gene>
    <name evidence="1" type="ORF">FWK35_00031833</name>
</gene>
<dbReference type="Proteomes" id="UP000478052">
    <property type="component" value="Unassembled WGS sequence"/>
</dbReference>
<proteinExistence type="predicted"/>
<evidence type="ECO:0000313" key="1">
    <source>
        <dbReference type="EMBL" id="KAF0710244.1"/>
    </source>
</evidence>